<dbReference type="OrthoDB" id="9804563at2"/>
<dbReference type="PANTHER" id="PTHR43222">
    <property type="entry name" value="NUDIX HYDROLASE 23"/>
    <property type="match status" value="1"/>
</dbReference>
<name>A0A1X7LJD2_9BACL</name>
<sequence>MLIYNLGIIRKGSQILLLNRERSSWMGCWNGVGGKIEQRETPRASMHREMLEETGLDLDSISFIGFITWSSTVGDVPGGMYIYEAKLPEGESYPTPKATEEGILDWKELEWVLHPENRGVASNLPIFLRSCHAQAGAVHLHGYFDDEDMVDHMSFPLDASIDKDLLRTNAYLHDFFEKYRMYRTPVGQG</sequence>
<dbReference type="PROSITE" id="PS51462">
    <property type="entry name" value="NUDIX"/>
    <property type="match status" value="1"/>
</dbReference>
<gene>
    <name evidence="2" type="ORF">SAMN06295960_3632</name>
</gene>
<dbReference type="InterPro" id="IPR015797">
    <property type="entry name" value="NUDIX_hydrolase-like_dom_sf"/>
</dbReference>
<dbReference type="Pfam" id="PF00293">
    <property type="entry name" value="NUDIX"/>
    <property type="match status" value="1"/>
</dbReference>
<dbReference type="PANTHER" id="PTHR43222:SF2">
    <property type="entry name" value="NUDIX HYDROLASE 23, CHLOROPLASTIC"/>
    <property type="match status" value="1"/>
</dbReference>
<dbReference type="AlphaFoldDB" id="A0A1X7LJD2"/>
<dbReference type="Gene3D" id="3.90.79.10">
    <property type="entry name" value="Nucleoside Triphosphate Pyrophosphohydrolase"/>
    <property type="match status" value="1"/>
</dbReference>
<protein>
    <submittedName>
        <fullName evidence="2">8-oxo-dGTP diphosphatase</fullName>
    </submittedName>
</protein>
<feature type="domain" description="Nudix hydrolase" evidence="1">
    <location>
        <begin position="1"/>
        <end position="129"/>
    </location>
</feature>
<organism evidence="2 3">
    <name type="scientific">Paenibacillus aquistagni</name>
    <dbReference type="NCBI Taxonomy" id="1852522"/>
    <lineage>
        <taxon>Bacteria</taxon>
        <taxon>Bacillati</taxon>
        <taxon>Bacillota</taxon>
        <taxon>Bacilli</taxon>
        <taxon>Bacillales</taxon>
        <taxon>Paenibacillaceae</taxon>
        <taxon>Paenibacillus</taxon>
    </lineage>
</organism>
<evidence type="ECO:0000259" key="1">
    <source>
        <dbReference type="PROSITE" id="PS51462"/>
    </source>
</evidence>
<proteinExistence type="predicted"/>
<reference evidence="2 3" key="1">
    <citation type="submission" date="2017-04" db="EMBL/GenBank/DDBJ databases">
        <authorList>
            <person name="Afonso C.L."/>
            <person name="Miller P.J."/>
            <person name="Scott M.A."/>
            <person name="Spackman E."/>
            <person name="Goraichik I."/>
            <person name="Dimitrov K.M."/>
            <person name="Suarez D.L."/>
            <person name="Swayne D.E."/>
        </authorList>
    </citation>
    <scope>NUCLEOTIDE SEQUENCE [LARGE SCALE GENOMIC DNA]</scope>
    <source>
        <strain evidence="2 3">11</strain>
    </source>
</reference>
<keyword evidence="3" id="KW-1185">Reference proteome</keyword>
<dbReference type="Proteomes" id="UP000193834">
    <property type="component" value="Unassembled WGS sequence"/>
</dbReference>
<dbReference type="EMBL" id="FXAZ01000005">
    <property type="protein sequence ID" value="SMG53986.1"/>
    <property type="molecule type" value="Genomic_DNA"/>
</dbReference>
<dbReference type="InterPro" id="IPR000086">
    <property type="entry name" value="NUDIX_hydrolase_dom"/>
</dbReference>
<evidence type="ECO:0000313" key="3">
    <source>
        <dbReference type="Proteomes" id="UP000193834"/>
    </source>
</evidence>
<dbReference type="RefSeq" id="WP_085496508.1">
    <property type="nucleotide sequence ID" value="NZ_FXAZ01000005.1"/>
</dbReference>
<dbReference type="CDD" id="cd18886">
    <property type="entry name" value="NUDIX_MutT_Nudt1"/>
    <property type="match status" value="1"/>
</dbReference>
<accession>A0A1X7LJD2</accession>
<dbReference type="SUPFAM" id="SSF55811">
    <property type="entry name" value="Nudix"/>
    <property type="match status" value="1"/>
</dbReference>
<dbReference type="STRING" id="1852522.SAMN06295960_3632"/>
<evidence type="ECO:0000313" key="2">
    <source>
        <dbReference type="EMBL" id="SMG53986.1"/>
    </source>
</evidence>